<sequence>MTSKNWSKELEVIHKLEVRYGSMANVPESKLANLHKMPGIKTVSGDYMEITRTQYNAIKLVMEGKQGKTRTSQELKHSNAWLDNRIRAIDENKYYITEDENA</sequence>
<evidence type="ECO:0000313" key="1">
    <source>
        <dbReference type="EMBL" id="POD85209.1"/>
    </source>
</evidence>
<proteinExistence type="predicted"/>
<reference evidence="1 2" key="1">
    <citation type="submission" date="2017-06" db="EMBL/GenBank/DDBJ databases">
        <title>Genome sequence of Lactobacillus plantarum subsp. plantarum strain SRCM101258.</title>
        <authorList>
            <person name="Cho S.H."/>
        </authorList>
    </citation>
    <scope>NUCLEOTIDE SEQUENCE [LARGE SCALE GENOMIC DNA]</scope>
    <source>
        <strain evidence="1 2">SRCM101258</strain>
    </source>
</reference>
<gene>
    <name evidence="1" type="ORF">S101258_01417</name>
</gene>
<accession>A0A2S3U6B7</accession>
<comment type="caution">
    <text evidence="1">The sequence shown here is derived from an EMBL/GenBank/DDBJ whole genome shotgun (WGS) entry which is preliminary data.</text>
</comment>
<dbReference type="AlphaFoldDB" id="A0A2S3U6B7"/>
<organism evidence="1 2">
    <name type="scientific">Lactiplantibacillus plantarum subsp. plantarum</name>
    <dbReference type="NCBI Taxonomy" id="337330"/>
    <lineage>
        <taxon>Bacteria</taxon>
        <taxon>Bacillati</taxon>
        <taxon>Bacillota</taxon>
        <taxon>Bacilli</taxon>
        <taxon>Lactobacillales</taxon>
        <taxon>Lactobacillaceae</taxon>
        <taxon>Lactiplantibacillus</taxon>
    </lineage>
</organism>
<dbReference type="EMBL" id="NKCZ01000096">
    <property type="protein sequence ID" value="POD85209.1"/>
    <property type="molecule type" value="Genomic_DNA"/>
</dbReference>
<dbReference type="Proteomes" id="UP000236990">
    <property type="component" value="Unassembled WGS sequence"/>
</dbReference>
<name>A0A2S3U6B7_LACPN</name>
<protein>
    <submittedName>
        <fullName evidence="1">Uncharacterized protein</fullName>
    </submittedName>
</protein>
<evidence type="ECO:0000313" key="2">
    <source>
        <dbReference type="Proteomes" id="UP000236990"/>
    </source>
</evidence>